<feature type="domain" description="4Fe-4S Wbl-type" evidence="12">
    <location>
        <begin position="13"/>
        <end position="70"/>
    </location>
</feature>
<dbReference type="HAMAP" id="MF_01479">
    <property type="entry name" value="WhiB"/>
    <property type="match status" value="1"/>
</dbReference>
<comment type="PTM">
    <text evidence="11">The Fe-S cluster can be nitrosylated by nitric oxide (NO).</text>
</comment>
<comment type="cofactor">
    <cofactor evidence="11">
        <name>[4Fe-4S] cluster</name>
        <dbReference type="ChEBI" id="CHEBI:49883"/>
    </cofactor>
    <text evidence="11">Binds 1 [4Fe-4S] cluster per subunit. Following nitrosylation of the [4Fe-4S] cluster binds 1 [4Fe-8(NO)] cluster per subunit.</text>
</comment>
<feature type="binding site" evidence="11">
    <location>
        <position position="40"/>
    </location>
    <ligand>
        <name>[4Fe-4S] cluster</name>
        <dbReference type="ChEBI" id="CHEBI:49883"/>
    </ligand>
</feature>
<dbReference type="EMBL" id="BMCS01000002">
    <property type="protein sequence ID" value="GGF35802.1"/>
    <property type="molecule type" value="Genomic_DNA"/>
</dbReference>
<evidence type="ECO:0000256" key="7">
    <source>
        <dbReference type="ARBA" id="ARBA00023015"/>
    </source>
</evidence>
<evidence type="ECO:0000256" key="9">
    <source>
        <dbReference type="ARBA" id="ARBA00023157"/>
    </source>
</evidence>
<comment type="PTM">
    <text evidence="11">Upon Fe-S cluster removal intramolecular disulfide bonds are formed.</text>
</comment>
<keyword evidence="7 11" id="KW-0805">Transcription regulation</keyword>
<evidence type="ECO:0000256" key="6">
    <source>
        <dbReference type="ARBA" id="ARBA00023014"/>
    </source>
</evidence>
<protein>
    <recommendedName>
        <fullName evidence="11">Transcriptional regulator WhiB</fullName>
    </recommendedName>
</protein>
<keyword evidence="9 11" id="KW-1015">Disulfide bond</keyword>
<keyword evidence="3 11" id="KW-0004">4Fe-4S</keyword>
<comment type="similarity">
    <text evidence="2 11">Belongs to the WhiB family.</text>
</comment>
<feature type="binding site" evidence="11">
    <location>
        <position position="46"/>
    </location>
    <ligand>
        <name>[4Fe-4S] cluster</name>
        <dbReference type="ChEBI" id="CHEBI:49883"/>
    </ligand>
</feature>
<dbReference type="PANTHER" id="PTHR38839">
    <property type="entry name" value="TRANSCRIPTIONAL REGULATOR WHID-RELATED"/>
    <property type="match status" value="1"/>
</dbReference>
<evidence type="ECO:0000256" key="4">
    <source>
        <dbReference type="ARBA" id="ARBA00022723"/>
    </source>
</evidence>
<feature type="binding site" evidence="11">
    <location>
        <position position="14"/>
    </location>
    <ligand>
        <name>[4Fe-4S] cluster</name>
        <dbReference type="ChEBI" id="CHEBI:49883"/>
    </ligand>
</feature>
<dbReference type="InterPro" id="IPR003482">
    <property type="entry name" value="Whib"/>
</dbReference>
<dbReference type="InterPro" id="IPR034768">
    <property type="entry name" value="4FE4S_WBL"/>
</dbReference>
<proteinExistence type="inferred from homology"/>
<keyword evidence="11" id="KW-0963">Cytoplasm</keyword>
<dbReference type="RefSeq" id="WP_188491145.1">
    <property type="nucleotide sequence ID" value="NZ_BMCS01000002.1"/>
</dbReference>
<keyword evidence="4 11" id="KW-0479">Metal-binding</keyword>
<evidence type="ECO:0000313" key="14">
    <source>
        <dbReference type="Proteomes" id="UP000632454"/>
    </source>
</evidence>
<evidence type="ECO:0000256" key="11">
    <source>
        <dbReference type="HAMAP-Rule" id="MF_01479"/>
    </source>
</evidence>
<evidence type="ECO:0000313" key="13">
    <source>
        <dbReference type="EMBL" id="GGF35802.1"/>
    </source>
</evidence>
<keyword evidence="6 11" id="KW-0411">Iron-sulfur</keyword>
<reference evidence="14" key="1">
    <citation type="journal article" date="2019" name="Int. J. Syst. Evol. Microbiol.">
        <title>The Global Catalogue of Microorganisms (GCM) 10K type strain sequencing project: providing services to taxonomists for standard genome sequencing and annotation.</title>
        <authorList>
            <consortium name="The Broad Institute Genomics Platform"/>
            <consortium name="The Broad Institute Genome Sequencing Center for Infectious Disease"/>
            <person name="Wu L."/>
            <person name="Ma J."/>
        </authorList>
    </citation>
    <scope>NUCLEOTIDE SEQUENCE [LARGE SCALE GENOMIC DNA]</scope>
    <source>
        <strain evidence="14">CCM 7855</strain>
    </source>
</reference>
<comment type="function">
    <text evidence="11">Acts as a transcriptional regulator. Probably redox-responsive. The apo- but not holo-form probably binds DNA.</text>
</comment>
<comment type="caution">
    <text evidence="13">The sequence shown here is derived from an EMBL/GenBank/DDBJ whole genome shotgun (WGS) entry which is preliminary data.</text>
</comment>
<evidence type="ECO:0000256" key="3">
    <source>
        <dbReference type="ARBA" id="ARBA00022485"/>
    </source>
</evidence>
<evidence type="ECO:0000256" key="2">
    <source>
        <dbReference type="ARBA" id="ARBA00006597"/>
    </source>
</evidence>
<evidence type="ECO:0000259" key="12">
    <source>
        <dbReference type="PROSITE" id="PS51674"/>
    </source>
</evidence>
<sequence length="84" mass="9425">MNPTLRETTDRLPCLSANADWWFDETPRALHQAQSLCRTCPVMEQCLAGARERREPHGVWGGEIFSNGRVVGHKRARGRPPGNA</sequence>
<dbReference type="PANTHER" id="PTHR38839:SF2">
    <property type="entry name" value="TRANSCRIPTIONAL REGULATOR WHIB7-RELATED"/>
    <property type="match status" value="1"/>
</dbReference>
<dbReference type="Pfam" id="PF02467">
    <property type="entry name" value="Whib"/>
    <property type="match status" value="1"/>
</dbReference>
<keyword evidence="10 11" id="KW-0804">Transcription</keyword>
<keyword evidence="8 11" id="KW-0238">DNA-binding</keyword>
<comment type="subcellular location">
    <subcellularLocation>
        <location evidence="1 11">Cytoplasm</location>
    </subcellularLocation>
</comment>
<keyword evidence="5 11" id="KW-0408">Iron</keyword>
<dbReference type="Proteomes" id="UP000632454">
    <property type="component" value="Unassembled WGS sequence"/>
</dbReference>
<organism evidence="13 14">
    <name type="scientific">Williamsia phyllosphaerae</name>
    <dbReference type="NCBI Taxonomy" id="885042"/>
    <lineage>
        <taxon>Bacteria</taxon>
        <taxon>Bacillati</taxon>
        <taxon>Actinomycetota</taxon>
        <taxon>Actinomycetes</taxon>
        <taxon>Mycobacteriales</taxon>
        <taxon>Nocardiaceae</taxon>
        <taxon>Williamsia</taxon>
    </lineage>
</organism>
<accession>A0ABQ1V3F4</accession>
<evidence type="ECO:0000256" key="8">
    <source>
        <dbReference type="ARBA" id="ARBA00023125"/>
    </source>
</evidence>
<feature type="binding site" evidence="11">
    <location>
        <position position="37"/>
    </location>
    <ligand>
        <name>[4Fe-4S] cluster</name>
        <dbReference type="ChEBI" id="CHEBI:49883"/>
    </ligand>
</feature>
<name>A0ABQ1V3F4_9NOCA</name>
<keyword evidence="14" id="KW-1185">Reference proteome</keyword>
<dbReference type="PROSITE" id="PS51674">
    <property type="entry name" value="4FE4S_WBL"/>
    <property type="match status" value="1"/>
</dbReference>
<evidence type="ECO:0000256" key="5">
    <source>
        <dbReference type="ARBA" id="ARBA00023004"/>
    </source>
</evidence>
<evidence type="ECO:0000256" key="10">
    <source>
        <dbReference type="ARBA" id="ARBA00023163"/>
    </source>
</evidence>
<gene>
    <name evidence="11" type="primary">whiB</name>
    <name evidence="13" type="ORF">GCM10007298_34530</name>
</gene>
<evidence type="ECO:0000256" key="1">
    <source>
        <dbReference type="ARBA" id="ARBA00004496"/>
    </source>
</evidence>